<dbReference type="InterPro" id="IPR032795">
    <property type="entry name" value="DUF3741-assoc"/>
</dbReference>
<feature type="compositionally biased region" description="Polar residues" evidence="1">
    <location>
        <begin position="339"/>
        <end position="372"/>
    </location>
</feature>
<feature type="region of interest" description="Disordered" evidence="1">
    <location>
        <begin position="23"/>
        <end position="85"/>
    </location>
</feature>
<feature type="region of interest" description="Disordered" evidence="1">
    <location>
        <begin position="245"/>
        <end position="281"/>
    </location>
</feature>
<feature type="domain" description="DUF4378" evidence="2">
    <location>
        <begin position="752"/>
        <end position="901"/>
    </location>
</feature>
<proteinExistence type="predicted"/>
<evidence type="ECO:0000259" key="3">
    <source>
        <dbReference type="Pfam" id="PF14383"/>
    </source>
</evidence>
<dbReference type="InterPro" id="IPR025486">
    <property type="entry name" value="DUF4378"/>
</dbReference>
<evidence type="ECO:0000313" key="4">
    <source>
        <dbReference type="EMBL" id="KAH7542976.1"/>
    </source>
</evidence>
<feature type="compositionally biased region" description="Low complexity" evidence="1">
    <location>
        <begin position="585"/>
        <end position="597"/>
    </location>
</feature>
<dbReference type="PANTHER" id="PTHR21726">
    <property type="entry name" value="PHOSPHATIDYLINOSITOL N-ACETYLGLUCOSAMINYLTRANSFERASE SUBUNIT P DOWN SYNDROME CRITICAL REGION PROTEIN 5 -RELATED"/>
    <property type="match status" value="1"/>
</dbReference>
<feature type="domain" description="DUF3741" evidence="3">
    <location>
        <begin position="81"/>
        <end position="104"/>
    </location>
</feature>
<evidence type="ECO:0000259" key="2">
    <source>
        <dbReference type="Pfam" id="PF14309"/>
    </source>
</evidence>
<dbReference type="PANTHER" id="PTHR21726:SF57">
    <property type="entry name" value="SERINE-RICH ADHESIN FOR PLATELETS-LIKE PROTEIN"/>
    <property type="match status" value="1"/>
</dbReference>
<feature type="compositionally biased region" description="Polar residues" evidence="1">
    <location>
        <begin position="598"/>
        <end position="607"/>
    </location>
</feature>
<name>A0A978VVY1_ZIZJJ</name>
<feature type="region of interest" description="Disordered" evidence="1">
    <location>
        <begin position="316"/>
        <end position="372"/>
    </location>
</feature>
<dbReference type="Pfam" id="PF14383">
    <property type="entry name" value="VARLMGL"/>
    <property type="match status" value="1"/>
</dbReference>
<dbReference type="Proteomes" id="UP000813462">
    <property type="component" value="Unassembled WGS sequence"/>
</dbReference>
<dbReference type="AlphaFoldDB" id="A0A978VVY1"/>
<accession>A0A978VVY1</accession>
<sequence>MEVEEKRSKGGFLNLFDWHGKSRKKLFPNTSNELPGSKPEKENAESFSELPRFRAEVDENEASSSNKESRDLSCSSLAGSDEGCGTRAPGVVARLMGLDSLPTLNVGESSSPPVSDSCSFRTSHHHGVNHTGSDFYSTECVNMPNKLERLPRNPVPSRPQRMQNRQMERFQTEVLPPKSAKSIPITRHKLLSPIKNPGFTPAKNVAYVMEVAAKIIEASPPASAKCKVPGVGPSFPLRIRDIREKVETSHKASRPGRTKEGSALKYSKGPSNDKGPKGSDYLPVNQAFVGLEKGNFNNMRNKGKPESVAVQANVSVQRREGLASSGNRSSVKHKEQNEVKSNQFSKCQQSAQRPVQKRTSSGSCSNVLRQNNQKQNGVINKDKLASKTLIPHQPVGRTRSQDDCIGQNKTVNKAVMKSKIGCKQMGPASTTTEKDVSFSTVKSVSRKKRLAQHDVHLEETIVHNSLMGKEEGITKCNVAMDGCTSMGADNKKQGMDVISFTFTSPLKRSVRDSQSSNQVMRIGNSFDINSFGEKNQELCSENFTTSSPSLNVIGGDSLSVLLEQKLQELTCKVQTSKLNIVREGSSPSGLLDSSGSSAVTTISRSKQLQPGIPRDKLDHYDCLPADCPVLDWNLVWQEYEGIEQCSWSRSSNYNETGKELDCHSLRPISIFEPSFKSGSCADNKSTTNGSKKCMLDEAQTEINLFSRNELLPAYGMRESSDSVSSTSTTDVGGKHGTTKFGFVDLNISSNWELEYVRYILSNTELALEGFALGNTKKIIAPYLFDILENQQNNRKRKGEECLGLQRKVLFDCMNESLHMRCRAMRVGEWSRWPELTQSKDRLAKELYKEILGWKSMGELMVDELVERDMSCQYGKWLDFEIEAFEEGRDIEKGILTSLVDELVSDLLVG</sequence>
<organism evidence="4 5">
    <name type="scientific">Ziziphus jujuba var. spinosa</name>
    <dbReference type="NCBI Taxonomy" id="714518"/>
    <lineage>
        <taxon>Eukaryota</taxon>
        <taxon>Viridiplantae</taxon>
        <taxon>Streptophyta</taxon>
        <taxon>Embryophyta</taxon>
        <taxon>Tracheophyta</taxon>
        <taxon>Spermatophyta</taxon>
        <taxon>Magnoliopsida</taxon>
        <taxon>eudicotyledons</taxon>
        <taxon>Gunneridae</taxon>
        <taxon>Pentapetalae</taxon>
        <taxon>rosids</taxon>
        <taxon>fabids</taxon>
        <taxon>Rosales</taxon>
        <taxon>Rhamnaceae</taxon>
        <taxon>Paliureae</taxon>
        <taxon>Ziziphus</taxon>
    </lineage>
</organism>
<dbReference type="EMBL" id="JAEACU010000002">
    <property type="protein sequence ID" value="KAH7542976.1"/>
    <property type="molecule type" value="Genomic_DNA"/>
</dbReference>
<reference evidence="4" key="1">
    <citation type="journal article" date="2021" name="Front. Plant Sci.">
        <title>Chromosome-Scale Genome Assembly for Chinese Sour Jujube and Insights Into Its Genome Evolution and Domestication Signature.</title>
        <authorList>
            <person name="Shen L.-Y."/>
            <person name="Luo H."/>
            <person name="Wang X.-L."/>
            <person name="Wang X.-M."/>
            <person name="Qiu X.-J."/>
            <person name="Liu H."/>
            <person name="Zhou S.-S."/>
            <person name="Jia K.-H."/>
            <person name="Nie S."/>
            <person name="Bao Y.-T."/>
            <person name="Zhang R.-G."/>
            <person name="Yun Q.-Z."/>
            <person name="Chai Y.-H."/>
            <person name="Lu J.-Y."/>
            <person name="Li Y."/>
            <person name="Zhao S.-W."/>
            <person name="Mao J.-F."/>
            <person name="Jia S.-G."/>
            <person name="Mao Y.-M."/>
        </authorList>
    </citation>
    <scope>NUCLEOTIDE SEQUENCE</scope>
    <source>
        <strain evidence="4">AT0</strain>
        <tissue evidence="4">Leaf</tissue>
    </source>
</reference>
<evidence type="ECO:0000256" key="1">
    <source>
        <dbReference type="SAM" id="MobiDB-lite"/>
    </source>
</evidence>
<protein>
    <submittedName>
        <fullName evidence="4">Uncharacterized protein</fullName>
    </submittedName>
</protein>
<feature type="region of interest" description="Disordered" evidence="1">
    <location>
        <begin position="585"/>
        <end position="607"/>
    </location>
</feature>
<evidence type="ECO:0000313" key="5">
    <source>
        <dbReference type="Proteomes" id="UP000813462"/>
    </source>
</evidence>
<dbReference type="OrthoDB" id="765769at2759"/>
<gene>
    <name evidence="4" type="ORF">FEM48_Zijuj02G0132800</name>
</gene>
<dbReference type="Pfam" id="PF14309">
    <property type="entry name" value="DUF4378"/>
    <property type="match status" value="1"/>
</dbReference>
<comment type="caution">
    <text evidence="4">The sequence shown here is derived from an EMBL/GenBank/DDBJ whole genome shotgun (WGS) entry which is preliminary data.</text>
</comment>
<feature type="compositionally biased region" description="Polar residues" evidence="1">
    <location>
        <begin position="62"/>
        <end position="78"/>
    </location>
</feature>